<dbReference type="EMBL" id="JAVYAA010000001">
    <property type="protein sequence ID" value="MDT8975030.1"/>
    <property type="molecule type" value="Genomic_DNA"/>
</dbReference>
<evidence type="ECO:0000313" key="2">
    <source>
        <dbReference type="Proteomes" id="UP001250538"/>
    </source>
</evidence>
<sequence length="109" mass="11832">MAELLWGTKDIRGDVKITKGANDTLTFDVDGNSYSVTLDEGVYHTLREKHSSALIQALSEKVAQQTIPIDVMLGGALNDDGKVNYVVFEHQSGGVIDNFGGTMKSLIFN</sequence>
<comment type="caution">
    <text evidence="1">The sequence shown here is derived from an EMBL/GenBank/DDBJ whole genome shotgun (WGS) entry which is preliminary data.</text>
</comment>
<proteinExistence type="predicted"/>
<dbReference type="RefSeq" id="WP_315742858.1">
    <property type="nucleotide sequence ID" value="NZ_JAVYAA010000001.1"/>
</dbReference>
<accession>A0AAJ2N2N3</accession>
<dbReference type="AlphaFoldDB" id="A0AAJ2N2N3"/>
<dbReference type="Proteomes" id="UP001250538">
    <property type="component" value="Unassembled WGS sequence"/>
</dbReference>
<evidence type="ECO:0000313" key="1">
    <source>
        <dbReference type="EMBL" id="MDT8975030.1"/>
    </source>
</evidence>
<reference evidence="2" key="1">
    <citation type="submission" date="2023-09" db="EMBL/GenBank/DDBJ databases">
        <title>Paenibacillus sp. chi10 Genome sequencing and assembly.</title>
        <authorList>
            <person name="Kim I."/>
        </authorList>
    </citation>
    <scope>NUCLEOTIDE SEQUENCE [LARGE SCALE GENOMIC DNA]</scope>
    <source>
        <strain evidence="2">chi10</strain>
    </source>
</reference>
<organism evidence="1 2">
    <name type="scientific">Paenibacillus suaedae</name>
    <dbReference type="NCBI Taxonomy" id="3077233"/>
    <lineage>
        <taxon>Bacteria</taxon>
        <taxon>Bacillati</taxon>
        <taxon>Bacillota</taxon>
        <taxon>Bacilli</taxon>
        <taxon>Bacillales</taxon>
        <taxon>Paenibacillaceae</taxon>
        <taxon>Paenibacillus</taxon>
    </lineage>
</organism>
<gene>
    <name evidence="1" type="ORF">RQP50_02095</name>
</gene>
<keyword evidence="2" id="KW-1185">Reference proteome</keyword>
<name>A0AAJ2N2N3_9BACL</name>
<protein>
    <submittedName>
        <fullName evidence="1">Uncharacterized protein</fullName>
    </submittedName>
</protein>